<evidence type="ECO:0000259" key="1">
    <source>
        <dbReference type="Pfam" id="PF13403"/>
    </source>
</evidence>
<dbReference type="Proteomes" id="UP001652542">
    <property type="component" value="Unassembled WGS sequence"/>
</dbReference>
<sequence length="168" mass="18400">MQGHGEYLQTDLTQGVPRANWPRPRTDWNLPGICWNARVSTSFGEMPVQGLRANDPVRMDTGAFIKVAATDKIHLDEDFLARCPDAAPIKIPANFFGPGRPRSDLLVSPHQPVATTANPAAPEFRRARDLLNRPGAMRQPSFGLTYFLFHCGKPAAINVDGVLISTAP</sequence>
<organism evidence="2 3">
    <name type="scientific">Albidovulum marisflavi</name>
    <dbReference type="NCBI Taxonomy" id="2984159"/>
    <lineage>
        <taxon>Bacteria</taxon>
        <taxon>Pseudomonadati</taxon>
        <taxon>Pseudomonadota</taxon>
        <taxon>Alphaproteobacteria</taxon>
        <taxon>Rhodobacterales</taxon>
        <taxon>Paracoccaceae</taxon>
        <taxon>Albidovulum</taxon>
    </lineage>
</organism>
<dbReference type="RefSeq" id="WP_263734244.1">
    <property type="nucleotide sequence ID" value="NZ_JAOWKY010000001.1"/>
</dbReference>
<dbReference type="EMBL" id="JAOWKY010000001">
    <property type="protein sequence ID" value="MCV2868648.1"/>
    <property type="molecule type" value="Genomic_DNA"/>
</dbReference>
<proteinExistence type="predicted"/>
<accession>A0ABT2ZBX9</accession>
<comment type="caution">
    <text evidence="2">The sequence shown here is derived from an EMBL/GenBank/DDBJ whole genome shotgun (WGS) entry which is preliminary data.</text>
</comment>
<protein>
    <submittedName>
        <fullName evidence="2">Hint domain-containing protein</fullName>
    </submittedName>
</protein>
<reference evidence="2 3" key="1">
    <citation type="submission" date="2022-10" db="EMBL/GenBank/DDBJ databases">
        <title>Defluviimonas sp. nov., isolated from ocean surface water.</title>
        <authorList>
            <person name="He W."/>
            <person name="Wang L."/>
            <person name="Zhang D.-F."/>
        </authorList>
    </citation>
    <scope>NUCLEOTIDE SEQUENCE [LARGE SCALE GENOMIC DNA]</scope>
    <source>
        <strain evidence="2 3">WL0002</strain>
    </source>
</reference>
<keyword evidence="3" id="KW-1185">Reference proteome</keyword>
<dbReference type="Pfam" id="PF13403">
    <property type="entry name" value="Hint_2"/>
    <property type="match status" value="1"/>
</dbReference>
<evidence type="ECO:0000313" key="3">
    <source>
        <dbReference type="Proteomes" id="UP001652542"/>
    </source>
</evidence>
<feature type="domain" description="Hedgehog/Intein (Hint)" evidence="1">
    <location>
        <begin position="36"/>
        <end position="164"/>
    </location>
</feature>
<name>A0ABT2ZBX9_9RHOB</name>
<evidence type="ECO:0000313" key="2">
    <source>
        <dbReference type="EMBL" id="MCV2868648.1"/>
    </source>
</evidence>
<gene>
    <name evidence="2" type="ORF">OEW28_08405</name>
</gene>
<dbReference type="InterPro" id="IPR028992">
    <property type="entry name" value="Hedgehog/Intein_dom"/>
</dbReference>